<reference evidence="1 2" key="1">
    <citation type="submission" date="2023-04" db="EMBL/GenBank/DDBJ databases">
        <title>Ectobacillus antri isolated from activated sludge.</title>
        <authorList>
            <person name="Yan P."/>
            <person name="Liu X."/>
        </authorList>
    </citation>
    <scope>NUCLEOTIDE SEQUENCE [LARGE SCALE GENOMIC DNA]</scope>
    <source>
        <strain evidence="1 2">C18H</strain>
    </source>
</reference>
<dbReference type="Proteomes" id="UP001218246">
    <property type="component" value="Unassembled WGS sequence"/>
</dbReference>
<protein>
    <recommendedName>
        <fullName evidence="3">Ribosomal protein L7/L12 C-terminal domain-containing protein</fullName>
    </recommendedName>
</protein>
<evidence type="ECO:0000313" key="2">
    <source>
        <dbReference type="Proteomes" id="UP001218246"/>
    </source>
</evidence>
<evidence type="ECO:0000313" key="1">
    <source>
        <dbReference type="EMBL" id="MDG5754769.1"/>
    </source>
</evidence>
<dbReference type="RefSeq" id="WP_124566061.1">
    <property type="nucleotide sequence ID" value="NZ_JARRRY010000012.1"/>
</dbReference>
<evidence type="ECO:0008006" key="3">
    <source>
        <dbReference type="Google" id="ProtNLM"/>
    </source>
</evidence>
<gene>
    <name evidence="1" type="ORF">P6P90_12410</name>
</gene>
<sequence>MMETVLLCFIAMLLVYIVLLQKELQRLKEKVRQPLSESEQRALTEKVRELLRRGANVEAVKFVRQETGMGLLAAKQYVDQIGGDL</sequence>
<dbReference type="Gene3D" id="3.30.1390.10">
    <property type="match status" value="1"/>
</dbReference>
<organism evidence="1 2">
    <name type="scientific">Ectobacillus antri</name>
    <dbReference type="NCBI Taxonomy" id="2486280"/>
    <lineage>
        <taxon>Bacteria</taxon>
        <taxon>Bacillati</taxon>
        <taxon>Bacillota</taxon>
        <taxon>Bacilli</taxon>
        <taxon>Bacillales</taxon>
        <taxon>Bacillaceae</taxon>
        <taxon>Ectobacillus</taxon>
    </lineage>
</organism>
<comment type="caution">
    <text evidence="1">The sequence shown here is derived from an EMBL/GenBank/DDBJ whole genome shotgun (WGS) entry which is preliminary data.</text>
</comment>
<proteinExistence type="predicted"/>
<accession>A0ABT6H5Z3</accession>
<keyword evidence="2" id="KW-1185">Reference proteome</keyword>
<dbReference type="EMBL" id="JARULN010000012">
    <property type="protein sequence ID" value="MDG5754769.1"/>
    <property type="molecule type" value="Genomic_DNA"/>
</dbReference>
<dbReference type="InterPro" id="IPR014719">
    <property type="entry name" value="Ribosomal_bL12_C/ClpS-like"/>
</dbReference>
<name>A0ABT6H5Z3_9BACI</name>